<accession>A0ABT6F8E1</accession>
<sequence length="444" mass="49396">MTDLQGLPARRGIWPWVALGVALIPAAWSILVFEHDVDPEFPRVARQTYSAYPPAAYRLAEAGDTIDCIAVYISSAALVLAAWGCCRQPRRRLRHAALALSMAAFWHAATPGPLLDGWYGLGWRTIFDSRAPSAQRAALAVCAMTLAAIVALAARPWNLRTLAADARTNGVLGLTAVALGLMIARQLPWIDREPFGYWPRWVYAWGVLAWALAMLRLAPPVAPGRRGVLVAAALVAVSLGLDFGGRGIFWYQRPIGRLKELIPGRLYLSAMPTYDGLKLAQGRYRFKTIINLFPEFTDQRSPYWPEEQRFAREHGIACFQQPAEDPTGIKSIPQTLALADDPANWPVLVHCHASMDRSPAWVGMYRFAKQGWPLEDAIREIERHRGSRPKSSVTLLYNRMLPRLDPRRSAEDPTAILFRQNAAGTPDPLEQLIARSQATAPERR</sequence>
<protein>
    <submittedName>
        <fullName evidence="3">Protein tyrosine phosphatase</fullName>
    </submittedName>
</protein>
<keyword evidence="4" id="KW-1185">Reference proteome</keyword>
<evidence type="ECO:0000313" key="4">
    <source>
        <dbReference type="Proteomes" id="UP001216907"/>
    </source>
</evidence>
<dbReference type="SUPFAM" id="SSF52799">
    <property type="entry name" value="(Phosphotyrosine protein) phosphatases II"/>
    <property type="match status" value="1"/>
</dbReference>
<proteinExistence type="predicted"/>
<keyword evidence="1" id="KW-1133">Transmembrane helix</keyword>
<keyword evidence="1" id="KW-0812">Transmembrane</keyword>
<dbReference type="InterPro" id="IPR029021">
    <property type="entry name" value="Prot-tyrosine_phosphatase-like"/>
</dbReference>
<evidence type="ECO:0000256" key="1">
    <source>
        <dbReference type="SAM" id="Phobius"/>
    </source>
</evidence>
<dbReference type="Gene3D" id="3.90.190.10">
    <property type="entry name" value="Protein tyrosine phosphatase superfamily"/>
    <property type="match status" value="1"/>
</dbReference>
<organism evidence="3 4">
    <name type="scientific">Paludisphaera mucosa</name>
    <dbReference type="NCBI Taxonomy" id="3030827"/>
    <lineage>
        <taxon>Bacteria</taxon>
        <taxon>Pseudomonadati</taxon>
        <taxon>Planctomycetota</taxon>
        <taxon>Planctomycetia</taxon>
        <taxon>Isosphaerales</taxon>
        <taxon>Isosphaeraceae</taxon>
        <taxon>Paludisphaera</taxon>
    </lineage>
</organism>
<dbReference type="Proteomes" id="UP001216907">
    <property type="component" value="Unassembled WGS sequence"/>
</dbReference>
<reference evidence="3 4" key="1">
    <citation type="submission" date="2023-03" db="EMBL/GenBank/DDBJ databases">
        <title>Paludisphaera mucosa sp. nov. a novel planctomycete from northern fen.</title>
        <authorList>
            <person name="Ivanova A."/>
        </authorList>
    </citation>
    <scope>NUCLEOTIDE SEQUENCE [LARGE SCALE GENOMIC DNA]</scope>
    <source>
        <strain evidence="3 4">Pla2</strain>
    </source>
</reference>
<feature type="transmembrane region" description="Helical" evidence="1">
    <location>
        <begin position="166"/>
        <end position="185"/>
    </location>
</feature>
<evidence type="ECO:0000313" key="3">
    <source>
        <dbReference type="EMBL" id="MDG3003855.1"/>
    </source>
</evidence>
<feature type="transmembrane region" description="Helical" evidence="1">
    <location>
        <begin position="227"/>
        <end position="251"/>
    </location>
</feature>
<dbReference type="RefSeq" id="WP_277860201.1">
    <property type="nucleotide sequence ID" value="NZ_JARRAG010000001.1"/>
</dbReference>
<feature type="transmembrane region" description="Helical" evidence="1">
    <location>
        <begin position="197"/>
        <end position="215"/>
    </location>
</feature>
<name>A0ABT6F8E1_9BACT</name>
<keyword evidence="1" id="KW-0472">Membrane</keyword>
<feature type="transmembrane region" description="Helical" evidence="1">
    <location>
        <begin position="93"/>
        <end position="114"/>
    </location>
</feature>
<feature type="transmembrane region" description="Helical" evidence="1">
    <location>
        <begin position="12"/>
        <end position="33"/>
    </location>
</feature>
<dbReference type="EMBL" id="JARRAG010000001">
    <property type="protein sequence ID" value="MDG3003855.1"/>
    <property type="molecule type" value="Genomic_DNA"/>
</dbReference>
<gene>
    <name evidence="3" type="ORF">PZE19_08735</name>
</gene>
<feature type="domain" description="Tyrosine specific protein phosphatases" evidence="2">
    <location>
        <begin position="346"/>
        <end position="385"/>
    </location>
</feature>
<dbReference type="PROSITE" id="PS50056">
    <property type="entry name" value="TYR_PHOSPHATASE_2"/>
    <property type="match status" value="1"/>
</dbReference>
<dbReference type="InterPro" id="IPR000387">
    <property type="entry name" value="Tyr_Pase_dom"/>
</dbReference>
<evidence type="ECO:0000259" key="2">
    <source>
        <dbReference type="PROSITE" id="PS50056"/>
    </source>
</evidence>
<feature type="transmembrane region" description="Helical" evidence="1">
    <location>
        <begin position="134"/>
        <end position="154"/>
    </location>
</feature>
<feature type="transmembrane region" description="Helical" evidence="1">
    <location>
        <begin position="69"/>
        <end position="86"/>
    </location>
</feature>
<comment type="caution">
    <text evidence="3">The sequence shown here is derived from an EMBL/GenBank/DDBJ whole genome shotgun (WGS) entry which is preliminary data.</text>
</comment>